<dbReference type="Gene3D" id="3.40.35.10">
    <property type="entry name" value="Phosphotransferase system, sorbose subfamily IIB component"/>
    <property type="match status" value="1"/>
</dbReference>
<keyword evidence="5" id="KW-0808">Transferase</keyword>
<evidence type="ECO:0000256" key="2">
    <source>
        <dbReference type="ARBA" id="ARBA00022448"/>
    </source>
</evidence>
<evidence type="ECO:0000256" key="4">
    <source>
        <dbReference type="ARBA" id="ARBA00022597"/>
    </source>
</evidence>
<keyword evidence="3" id="KW-0963">Cytoplasm</keyword>
<gene>
    <name evidence="9" type="ORF">NVS32_10035</name>
</gene>
<dbReference type="PROSITE" id="PS51101">
    <property type="entry name" value="PTS_EIIB_TYPE_4"/>
    <property type="match status" value="1"/>
</dbReference>
<dbReference type="SUPFAM" id="SSF52728">
    <property type="entry name" value="PTS IIb component"/>
    <property type="match status" value="1"/>
</dbReference>
<reference evidence="9 10" key="1">
    <citation type="submission" date="2022-08" db="EMBL/GenBank/DDBJ databases">
        <title>Tractidigestivibacter montrealensis type strain KD21.</title>
        <authorList>
            <person name="Diop K."/>
            <person name="Richard C."/>
            <person name="Routy B."/>
        </authorList>
    </citation>
    <scope>NUCLEOTIDE SEQUENCE [LARGE SCALE GENOMIC DNA]</scope>
    <source>
        <strain evidence="9 10">KD21</strain>
    </source>
</reference>
<evidence type="ECO:0000256" key="3">
    <source>
        <dbReference type="ARBA" id="ARBA00022490"/>
    </source>
</evidence>
<dbReference type="InterPro" id="IPR036667">
    <property type="entry name" value="PTS_IIB_sorbose-sp_sf"/>
</dbReference>
<dbReference type="RefSeq" id="WP_258499689.1">
    <property type="nucleotide sequence ID" value="NZ_JANSKA010000008.1"/>
</dbReference>
<feature type="domain" description="PTS EIIB type-4" evidence="8">
    <location>
        <begin position="1"/>
        <end position="168"/>
    </location>
</feature>
<evidence type="ECO:0000313" key="9">
    <source>
        <dbReference type="EMBL" id="MCR9037287.1"/>
    </source>
</evidence>
<evidence type="ECO:0000259" key="8">
    <source>
        <dbReference type="PROSITE" id="PS51101"/>
    </source>
</evidence>
<keyword evidence="2" id="KW-0813">Transport</keyword>
<evidence type="ECO:0000256" key="7">
    <source>
        <dbReference type="ARBA" id="ARBA00022777"/>
    </source>
</evidence>
<keyword evidence="4 9" id="KW-0762">Sugar transport</keyword>
<accession>A0ABT1ZAQ2</accession>
<dbReference type="Proteomes" id="UP001204320">
    <property type="component" value="Unassembled WGS sequence"/>
</dbReference>
<keyword evidence="7" id="KW-0418">Kinase</keyword>
<dbReference type="EMBL" id="JANSKA010000008">
    <property type="protein sequence ID" value="MCR9037287.1"/>
    <property type="molecule type" value="Genomic_DNA"/>
</dbReference>
<comment type="caution">
    <text evidence="9">The sequence shown here is derived from an EMBL/GenBank/DDBJ whole genome shotgun (WGS) entry which is preliminary data.</text>
</comment>
<comment type="subcellular location">
    <subcellularLocation>
        <location evidence="1">Cytoplasm</location>
    </subcellularLocation>
</comment>
<dbReference type="InterPro" id="IPR004720">
    <property type="entry name" value="PTS_IIB_sorbose-sp"/>
</dbReference>
<dbReference type="Pfam" id="PF03830">
    <property type="entry name" value="PTSIIB_sorb"/>
    <property type="match status" value="1"/>
</dbReference>
<evidence type="ECO:0000256" key="6">
    <source>
        <dbReference type="ARBA" id="ARBA00022683"/>
    </source>
</evidence>
<keyword evidence="10" id="KW-1185">Reference proteome</keyword>
<name>A0ABT1ZAQ2_9ACTN</name>
<sequence>MIALARADDRLIHGLVAVAWTSSVAPETILVANDCAATDSFKKETMRLAKPAGVKLFIKSVESSAKALNNPINDSKRILLITASVEDAERVYSLLDESHKFTVLDIGTAGIVKKEGETYKLVIPGVYVSKEEYEAAKRLAQKGVDVFCQANPALEKASLSDMGKALEK</sequence>
<keyword evidence="6" id="KW-0598">Phosphotransferase system</keyword>
<evidence type="ECO:0000256" key="1">
    <source>
        <dbReference type="ARBA" id="ARBA00004496"/>
    </source>
</evidence>
<proteinExistence type="predicted"/>
<evidence type="ECO:0000313" key="10">
    <source>
        <dbReference type="Proteomes" id="UP001204320"/>
    </source>
</evidence>
<protein>
    <submittedName>
        <fullName evidence="9">PTS sugar transporter subunit IIB</fullName>
    </submittedName>
</protein>
<evidence type="ECO:0000256" key="5">
    <source>
        <dbReference type="ARBA" id="ARBA00022679"/>
    </source>
</evidence>
<organism evidence="9 10">
    <name type="scientific">Tractidigestivibacter montrealensis</name>
    <dbReference type="NCBI Taxonomy" id="2972466"/>
    <lineage>
        <taxon>Bacteria</taxon>
        <taxon>Bacillati</taxon>
        <taxon>Actinomycetota</taxon>
        <taxon>Coriobacteriia</taxon>
        <taxon>Coriobacteriales</taxon>
        <taxon>Atopobiaceae</taxon>
        <taxon>Tractidigestivibacter</taxon>
    </lineage>
</organism>